<organism evidence="3 4">
    <name type="scientific">Vavraia culicis (isolate floridensis)</name>
    <name type="common">Microsporidian parasite</name>
    <dbReference type="NCBI Taxonomy" id="948595"/>
    <lineage>
        <taxon>Eukaryota</taxon>
        <taxon>Fungi</taxon>
        <taxon>Fungi incertae sedis</taxon>
        <taxon>Microsporidia</taxon>
        <taxon>Pleistophoridae</taxon>
        <taxon>Vavraia</taxon>
    </lineage>
</organism>
<evidence type="ECO:0000313" key="3">
    <source>
        <dbReference type="EMBL" id="ELA47325.1"/>
    </source>
</evidence>
<proteinExistence type="inferred from homology"/>
<keyword evidence="4" id="KW-1185">Reference proteome</keyword>
<dbReference type="InterPro" id="IPR039361">
    <property type="entry name" value="Cyclin"/>
</dbReference>
<dbReference type="STRING" id="948595.L2GW40"/>
<dbReference type="SUPFAM" id="SSF47954">
    <property type="entry name" value="Cyclin-like"/>
    <property type="match status" value="1"/>
</dbReference>
<protein>
    <recommendedName>
        <fullName evidence="2">Cyclin-like domain-containing protein</fullName>
    </recommendedName>
</protein>
<reference evidence="4" key="1">
    <citation type="submission" date="2011-03" db="EMBL/GenBank/DDBJ databases">
        <title>The genome sequence of Vavraia culicis strain floridensis.</title>
        <authorList>
            <consortium name="The Broad Institute Genome Sequencing Platform"/>
            <person name="Cuomo C."/>
            <person name="Becnel J."/>
            <person name="Sanscrainte N."/>
            <person name="Young S.K."/>
            <person name="Zeng Q."/>
            <person name="Gargeya S."/>
            <person name="Fitzgerald M."/>
            <person name="Haas B."/>
            <person name="Abouelleil A."/>
            <person name="Alvarado L."/>
            <person name="Arachchi H.M."/>
            <person name="Berlin A."/>
            <person name="Chapman S.B."/>
            <person name="Gearin G."/>
            <person name="Goldberg J."/>
            <person name="Griggs A."/>
            <person name="Gujja S."/>
            <person name="Hansen M."/>
            <person name="Heiman D."/>
            <person name="Howarth C."/>
            <person name="Larimer J."/>
            <person name="Lui A."/>
            <person name="MacDonald P.J.P."/>
            <person name="McCowen C."/>
            <person name="Montmayeur A."/>
            <person name="Murphy C."/>
            <person name="Neiman D."/>
            <person name="Pearson M."/>
            <person name="Priest M."/>
            <person name="Roberts A."/>
            <person name="Saif S."/>
            <person name="Shea T."/>
            <person name="Sisk P."/>
            <person name="Stolte C."/>
            <person name="Sykes S."/>
            <person name="Wortman J."/>
            <person name="Nusbaum C."/>
            <person name="Birren B."/>
        </authorList>
    </citation>
    <scope>NUCLEOTIDE SEQUENCE [LARGE SCALE GENOMIC DNA]</scope>
    <source>
        <strain evidence="4">floridensis</strain>
    </source>
</reference>
<evidence type="ECO:0000313" key="4">
    <source>
        <dbReference type="Proteomes" id="UP000011081"/>
    </source>
</evidence>
<feature type="domain" description="Cyclin-like" evidence="2">
    <location>
        <begin position="31"/>
        <end position="115"/>
    </location>
</feature>
<name>L2GW40_VAVCU</name>
<gene>
    <name evidence="3" type="ORF">VCUG_01209</name>
</gene>
<dbReference type="GeneID" id="19879090"/>
<dbReference type="Pfam" id="PF00134">
    <property type="entry name" value="Cyclin_N"/>
    <property type="match status" value="1"/>
</dbReference>
<dbReference type="Proteomes" id="UP000011081">
    <property type="component" value="Unassembled WGS sequence"/>
</dbReference>
<dbReference type="InterPro" id="IPR006671">
    <property type="entry name" value="Cyclin_N"/>
</dbReference>
<accession>L2GW40</accession>
<keyword evidence="1" id="KW-0195">Cyclin</keyword>
<dbReference type="InterPro" id="IPR036915">
    <property type="entry name" value="Cyclin-like_sf"/>
</dbReference>
<dbReference type="EMBL" id="GL877420">
    <property type="protein sequence ID" value="ELA47325.1"/>
    <property type="molecule type" value="Genomic_DNA"/>
</dbReference>
<dbReference type="RefSeq" id="XP_008074227.1">
    <property type="nucleotide sequence ID" value="XM_008076036.1"/>
</dbReference>
<evidence type="ECO:0000256" key="1">
    <source>
        <dbReference type="RuleBase" id="RU000383"/>
    </source>
</evidence>
<comment type="similarity">
    <text evidence="1">Belongs to the cyclin family.</text>
</comment>
<dbReference type="VEuPathDB" id="MicrosporidiaDB:VCUG_01209"/>
<sequence>MLIDISNLPQIPTKRFKLTIHRSTNRTKLLRWLFEVTIDFRLTLDTHILAIRIFDHYVARANVDTGEMQKVGVCALFLASKVFEVNMRRACEYACVTGGACTEEDMVGVEKMILECLDFEIPLIEIEDEKMKIAVVIVLEGMKATEWGCVLEEARRTMNGIENGNTGKETVFYTEMMKSSTA</sequence>
<dbReference type="PANTHER" id="PTHR10177">
    <property type="entry name" value="CYCLINS"/>
    <property type="match status" value="1"/>
</dbReference>
<dbReference type="AlphaFoldDB" id="L2GW40"/>
<dbReference type="HOGENOM" id="CLU_1269613_0_0_1"/>
<dbReference type="InParanoid" id="L2GW40"/>
<dbReference type="InterPro" id="IPR013763">
    <property type="entry name" value="Cyclin-like_dom"/>
</dbReference>
<dbReference type="SMART" id="SM00385">
    <property type="entry name" value="CYCLIN"/>
    <property type="match status" value="1"/>
</dbReference>
<dbReference type="Gene3D" id="1.10.472.10">
    <property type="entry name" value="Cyclin-like"/>
    <property type="match status" value="1"/>
</dbReference>
<dbReference type="OMA" id="ACEYACV"/>
<evidence type="ECO:0000259" key="2">
    <source>
        <dbReference type="SMART" id="SM00385"/>
    </source>
</evidence>
<dbReference type="OrthoDB" id="5590282at2759"/>